<keyword evidence="2" id="KW-1185">Reference proteome</keyword>
<dbReference type="RefSeq" id="WP_142790416.1">
    <property type="nucleotide sequence ID" value="NZ_VJMZ01000001.1"/>
</dbReference>
<gene>
    <name evidence="1" type="ORF">FH966_05805</name>
</gene>
<protein>
    <submittedName>
        <fullName evidence="1">DUF1694 domain-containing protein</fullName>
    </submittedName>
</protein>
<comment type="caution">
    <text evidence="1">The sequence shown here is derived from an EMBL/GenBank/DDBJ whole genome shotgun (WGS) entry which is preliminary data.</text>
</comment>
<dbReference type="InterPro" id="IPR012543">
    <property type="entry name" value="DUF1694"/>
</dbReference>
<dbReference type="Pfam" id="PF07997">
    <property type="entry name" value="DUF1694"/>
    <property type="match status" value="1"/>
</dbReference>
<proteinExistence type="predicted"/>
<reference evidence="1 2" key="1">
    <citation type="submission" date="2019-07" db="EMBL/GenBank/DDBJ databases">
        <title>Genomic analysis of Lentibacillus sp. NKC851-2.</title>
        <authorList>
            <person name="Oh Y.J."/>
        </authorList>
    </citation>
    <scope>NUCLEOTIDE SEQUENCE [LARGE SCALE GENOMIC DNA]</scope>
    <source>
        <strain evidence="1 2">NKC851-2</strain>
    </source>
</reference>
<name>A0A549YHA2_9BACI</name>
<dbReference type="AlphaFoldDB" id="A0A549YHA2"/>
<accession>A0A549YHA2</accession>
<dbReference type="Gene3D" id="3.30.1330.30">
    <property type="match status" value="1"/>
</dbReference>
<evidence type="ECO:0000313" key="2">
    <source>
        <dbReference type="Proteomes" id="UP000319280"/>
    </source>
</evidence>
<dbReference type="PIRSF" id="PIRSF034303">
    <property type="entry name" value="DUF1694"/>
    <property type="match status" value="1"/>
</dbReference>
<evidence type="ECO:0000313" key="1">
    <source>
        <dbReference type="EMBL" id="TRM11262.1"/>
    </source>
</evidence>
<dbReference type="EMBL" id="VJMZ01000001">
    <property type="protein sequence ID" value="TRM11262.1"/>
    <property type="molecule type" value="Genomic_DNA"/>
</dbReference>
<sequence length="149" mass="16925">MTKKNVDDYLTEGIYGTRQTKKAERKKFLGTIRERVVIALTKGQVMSDKGLSELNEAMQANKGAKLLLNGHIGYKFLKEEKALANKYNIEYSVITNENADTNIGAVLTYDFAIDKENIFIEESQESEKDTDKKTTSKESFLAKVKKWFA</sequence>
<organism evidence="1 2">
    <name type="scientific">Lentibacillus cibarius</name>
    <dbReference type="NCBI Taxonomy" id="2583219"/>
    <lineage>
        <taxon>Bacteria</taxon>
        <taxon>Bacillati</taxon>
        <taxon>Bacillota</taxon>
        <taxon>Bacilli</taxon>
        <taxon>Bacillales</taxon>
        <taxon>Bacillaceae</taxon>
        <taxon>Lentibacillus</taxon>
    </lineage>
</organism>
<dbReference type="SUPFAM" id="SSF160515">
    <property type="entry name" value="YueI-like"/>
    <property type="match status" value="1"/>
</dbReference>
<dbReference type="InterPro" id="IPR029064">
    <property type="entry name" value="Ribosomal_eL30-like_sf"/>
</dbReference>
<dbReference type="Proteomes" id="UP000319280">
    <property type="component" value="Unassembled WGS sequence"/>
</dbReference>